<proteinExistence type="inferred from homology"/>
<dbReference type="GO" id="GO:0003735">
    <property type="term" value="F:structural constituent of ribosome"/>
    <property type="evidence" value="ECO:0007669"/>
    <property type="project" value="InterPro"/>
</dbReference>
<keyword evidence="4 7" id="KW-0689">Ribosomal protein</keyword>
<evidence type="ECO:0000256" key="4">
    <source>
        <dbReference type="ARBA" id="ARBA00022980"/>
    </source>
</evidence>
<keyword evidence="3 7" id="KW-0694">RNA-binding</keyword>
<dbReference type="PANTHER" id="PTHR13501:SF8">
    <property type="entry name" value="LARGE RIBOSOMAL SUBUNIT PROTEIN UL22M"/>
    <property type="match status" value="1"/>
</dbReference>
<comment type="similarity">
    <text evidence="1 7 8">Belongs to the universal ribosomal protein uL22 family.</text>
</comment>
<comment type="function">
    <text evidence="7">The globular domain of the protein is located near the polypeptide exit tunnel on the outside of the subunit, while an extended beta-hairpin is found that lines the wall of the exit tunnel in the center of the 70S ribosome.</text>
</comment>
<evidence type="ECO:0000256" key="6">
    <source>
        <dbReference type="ARBA" id="ARBA00035207"/>
    </source>
</evidence>
<evidence type="ECO:0000256" key="9">
    <source>
        <dbReference type="RuleBase" id="RU004006"/>
    </source>
</evidence>
<dbReference type="InterPro" id="IPR036394">
    <property type="entry name" value="Ribosomal_uL22_sf"/>
</dbReference>
<evidence type="ECO:0000256" key="2">
    <source>
        <dbReference type="ARBA" id="ARBA00022730"/>
    </source>
</evidence>
<dbReference type="InterPro" id="IPR005727">
    <property type="entry name" value="Ribosomal_uL22_bac/chlpt-type"/>
</dbReference>
<accession>A0A0H4T8V7</accession>
<dbReference type="GO" id="GO:0022625">
    <property type="term" value="C:cytosolic large ribosomal subunit"/>
    <property type="evidence" value="ECO:0007669"/>
    <property type="project" value="TreeGrafter"/>
</dbReference>
<dbReference type="SUPFAM" id="SSF54843">
    <property type="entry name" value="Ribosomal protein L22"/>
    <property type="match status" value="1"/>
</dbReference>
<organism evidence="11">
    <name type="scientific">uncultured Nitrospirae bacterium Rifle_16ft_4_minimus_4901</name>
    <dbReference type="NCBI Taxonomy" id="1665132"/>
    <lineage>
        <taxon>Bacteria</taxon>
        <taxon>Pseudomonadati</taxon>
        <taxon>Nitrospirota</taxon>
        <taxon>environmental samples</taxon>
    </lineage>
</organism>
<reference evidence="11" key="1">
    <citation type="journal article" date="2015" name="ISME J.">
        <title>Aquifer environment selects for microbial species cohorts in sediment and groundwater.</title>
        <authorList>
            <person name="Hug L.A."/>
            <person name="Thomas B.C."/>
            <person name="Brown C.T."/>
            <person name="Frischkorn K.R."/>
            <person name="Williams K.H."/>
            <person name="Tringe S.G."/>
            <person name="Banfield J.F."/>
        </authorList>
    </citation>
    <scope>NUCLEOTIDE SEQUENCE</scope>
</reference>
<sequence length="113" mass="12605">MEAKAKLSYARVAPRKARRVIDLVRGKEVGEALAILKFMPQHATFIIEKVLRSAIANAKQKNIGDIDDLSISKAYVDQGPALKRFKAGPMGKAMQRKKFMSHITMVLTPKAKR</sequence>
<dbReference type="InterPro" id="IPR047867">
    <property type="entry name" value="Ribosomal_uL22_bac/org-type"/>
</dbReference>
<dbReference type="Gene3D" id="3.90.470.10">
    <property type="entry name" value="Ribosomal protein L22/L17"/>
    <property type="match status" value="1"/>
</dbReference>
<dbReference type="PANTHER" id="PTHR13501">
    <property type="entry name" value="CHLOROPLAST 50S RIBOSOMAL PROTEIN L22-RELATED"/>
    <property type="match status" value="1"/>
</dbReference>
<dbReference type="AlphaFoldDB" id="A0A0H4T8V7"/>
<dbReference type="Pfam" id="PF00237">
    <property type="entry name" value="Ribosomal_L22"/>
    <property type="match status" value="1"/>
</dbReference>
<evidence type="ECO:0000256" key="5">
    <source>
        <dbReference type="ARBA" id="ARBA00023274"/>
    </source>
</evidence>
<name>A0A0H4T8V7_9BACT</name>
<dbReference type="HAMAP" id="MF_01331_B">
    <property type="entry name" value="Ribosomal_uL22_B"/>
    <property type="match status" value="1"/>
</dbReference>
<protein>
    <recommendedName>
        <fullName evidence="6 7">Large ribosomal subunit protein uL22</fullName>
    </recommendedName>
</protein>
<dbReference type="GO" id="GO:0019843">
    <property type="term" value="F:rRNA binding"/>
    <property type="evidence" value="ECO:0007669"/>
    <property type="project" value="UniProtKB-UniRule"/>
</dbReference>
<keyword evidence="5 7" id="KW-0687">Ribonucleoprotein</keyword>
<evidence type="ECO:0000256" key="1">
    <source>
        <dbReference type="ARBA" id="ARBA00009451"/>
    </source>
</evidence>
<evidence type="ECO:0000313" key="11">
    <source>
        <dbReference type="EMBL" id="AKQ04301.1"/>
    </source>
</evidence>
<evidence type="ECO:0000256" key="10">
    <source>
        <dbReference type="RuleBase" id="RU004008"/>
    </source>
</evidence>
<evidence type="ECO:0000256" key="7">
    <source>
        <dbReference type="HAMAP-Rule" id="MF_01331"/>
    </source>
</evidence>
<dbReference type="InterPro" id="IPR001063">
    <property type="entry name" value="Ribosomal_uL22"/>
</dbReference>
<dbReference type="GO" id="GO:0006412">
    <property type="term" value="P:translation"/>
    <property type="evidence" value="ECO:0007669"/>
    <property type="project" value="UniProtKB-UniRule"/>
</dbReference>
<keyword evidence="2 7" id="KW-0699">rRNA-binding</keyword>
<gene>
    <name evidence="7 11" type="primary">rplV</name>
</gene>
<evidence type="ECO:0000256" key="3">
    <source>
        <dbReference type="ARBA" id="ARBA00022884"/>
    </source>
</evidence>
<comment type="subunit">
    <text evidence="7 9">Part of the 50S ribosomal subunit.</text>
</comment>
<dbReference type="NCBIfam" id="TIGR01044">
    <property type="entry name" value="rplV_bact"/>
    <property type="match status" value="1"/>
</dbReference>
<evidence type="ECO:0000256" key="8">
    <source>
        <dbReference type="RuleBase" id="RU004005"/>
    </source>
</evidence>
<dbReference type="EMBL" id="KT007035">
    <property type="protein sequence ID" value="AKQ04301.1"/>
    <property type="molecule type" value="Genomic_DNA"/>
</dbReference>
<comment type="function">
    <text evidence="7 10">This protein binds specifically to 23S rRNA; its binding is stimulated by other ribosomal proteins, e.g., L4, L17, and L20. It is important during the early stages of 50S assembly. It makes multiple contacts with different domains of the 23S rRNA in the assembled 50S subunit and ribosome.</text>
</comment>